<evidence type="ECO:0000256" key="7">
    <source>
        <dbReference type="ARBA" id="ARBA00022833"/>
    </source>
</evidence>
<dbReference type="PROSITE" id="PS00123">
    <property type="entry name" value="ALKALINE_PHOSPHATASE"/>
    <property type="match status" value="1"/>
</dbReference>
<sequence length="517" mass="54578">MQRRQFITALGATGLLGATGAASAQANGKGESKRNGRNPNVDGGIENVIVLIGDGMGFDPIEVTSVVHDDLAMQSMTGVGYTRTNSRSGEVTDSAAAGTALATGLKAYNRQVSVYGDGDEDDVTPLATQLEVAQWLGKATGLVSTTRITHATPAAYASHIYDRGQEAAIAAQLVDSGVDVLFGGGRHEFDEETLGRAENEGYELLTDAGDLGSASSEKLLGLFDDSHVTYTLDRDDAIPALPEMTATAVDHLEQDDDGFFLMVEGGRIDHAEHGNDTQTTVAETKEFDEVVNWALDYVEDRDDTLVVVTSDHETGGMATGDGYGSPIETDAIANAEASNGAIAAAIEDGADVREAVEGHVDVDLTDEDVEQIEDGINSDNPYGLLNELGAVISDHLGVAWASNAHTGPAQPVMAAGPNVDPYDGWVHHVDLSATLTALLLFGRLDEVSETECENWERTVAKKGPRGTRDAYMALQYVGPVADDVTEALDVDDNGVVDYRDVVAILDGEVPKPVTAKK</sequence>
<dbReference type="RefSeq" id="WP_188994471.1">
    <property type="nucleotide sequence ID" value="NZ_BMOU01000001.1"/>
</dbReference>
<evidence type="ECO:0000256" key="2">
    <source>
        <dbReference type="ARBA" id="ARBA00001947"/>
    </source>
</evidence>
<dbReference type="PANTHER" id="PTHR11596">
    <property type="entry name" value="ALKALINE PHOSPHATASE"/>
    <property type="match status" value="1"/>
</dbReference>
<dbReference type="PROSITE" id="PS51318">
    <property type="entry name" value="TAT"/>
    <property type="match status" value="1"/>
</dbReference>
<reference evidence="9" key="2">
    <citation type="submission" date="2020-09" db="EMBL/GenBank/DDBJ databases">
        <authorList>
            <person name="Sun Q."/>
            <person name="Ohkuma M."/>
        </authorList>
    </citation>
    <scope>NUCLEOTIDE SEQUENCE</scope>
    <source>
        <strain evidence="9">JCM 17820</strain>
    </source>
</reference>
<organism evidence="9 10">
    <name type="scientific">Haloarcula pellucida</name>
    <dbReference type="NCBI Taxonomy" id="1427151"/>
    <lineage>
        <taxon>Archaea</taxon>
        <taxon>Methanobacteriati</taxon>
        <taxon>Methanobacteriota</taxon>
        <taxon>Stenosarchaea group</taxon>
        <taxon>Halobacteria</taxon>
        <taxon>Halobacteriales</taxon>
        <taxon>Haloarculaceae</taxon>
        <taxon>Haloarcula</taxon>
    </lineage>
</organism>
<keyword evidence="4" id="KW-0597">Phosphoprotein</keyword>
<accession>A0A830GH24</accession>
<evidence type="ECO:0000256" key="1">
    <source>
        <dbReference type="ARBA" id="ARBA00001946"/>
    </source>
</evidence>
<evidence type="ECO:0000256" key="4">
    <source>
        <dbReference type="ARBA" id="ARBA00022553"/>
    </source>
</evidence>
<evidence type="ECO:0000313" key="9">
    <source>
        <dbReference type="EMBL" id="GGN87562.1"/>
    </source>
</evidence>
<dbReference type="AlphaFoldDB" id="A0A830GH24"/>
<comment type="cofactor">
    <cofactor evidence="2">
        <name>Zn(2+)</name>
        <dbReference type="ChEBI" id="CHEBI:29105"/>
    </cofactor>
</comment>
<dbReference type="PANTHER" id="PTHR11596:SF5">
    <property type="entry name" value="ALKALINE PHOSPHATASE"/>
    <property type="match status" value="1"/>
</dbReference>
<dbReference type="InterPro" id="IPR006311">
    <property type="entry name" value="TAT_signal"/>
</dbReference>
<dbReference type="InterPro" id="IPR018247">
    <property type="entry name" value="EF_Hand_1_Ca_BS"/>
</dbReference>
<dbReference type="EMBL" id="BMOU01000001">
    <property type="protein sequence ID" value="GGN87562.1"/>
    <property type="molecule type" value="Genomic_DNA"/>
</dbReference>
<evidence type="ECO:0000256" key="5">
    <source>
        <dbReference type="ARBA" id="ARBA00022723"/>
    </source>
</evidence>
<dbReference type="InterPro" id="IPR017850">
    <property type="entry name" value="Alkaline_phosphatase_core_sf"/>
</dbReference>
<protein>
    <submittedName>
        <fullName evidence="9">Alkaline phosphatase</fullName>
    </submittedName>
</protein>
<comment type="cofactor">
    <cofactor evidence="1">
        <name>Mg(2+)</name>
        <dbReference type="ChEBI" id="CHEBI:18420"/>
    </cofactor>
</comment>
<dbReference type="CDD" id="cd16012">
    <property type="entry name" value="ALP"/>
    <property type="match status" value="1"/>
</dbReference>
<dbReference type="PROSITE" id="PS00018">
    <property type="entry name" value="EF_HAND_1"/>
    <property type="match status" value="1"/>
</dbReference>
<keyword evidence="5" id="KW-0479">Metal-binding</keyword>
<comment type="similarity">
    <text evidence="3">Belongs to the alkaline phosphatase family.</text>
</comment>
<dbReference type="GO" id="GO:0046872">
    <property type="term" value="F:metal ion binding"/>
    <property type="evidence" value="ECO:0007669"/>
    <property type="project" value="UniProtKB-KW"/>
</dbReference>
<keyword evidence="7" id="KW-0862">Zinc</keyword>
<evidence type="ECO:0000313" key="10">
    <source>
        <dbReference type="Proteomes" id="UP000605784"/>
    </source>
</evidence>
<gene>
    <name evidence="9" type="ORF">GCM10009030_06360</name>
</gene>
<dbReference type="InterPro" id="IPR018299">
    <property type="entry name" value="Alkaline_phosphatase_AS"/>
</dbReference>
<keyword evidence="6" id="KW-0378">Hydrolase</keyword>
<comment type="caution">
    <text evidence="9">The sequence shown here is derived from an EMBL/GenBank/DDBJ whole genome shotgun (WGS) entry which is preliminary data.</text>
</comment>
<dbReference type="InterPro" id="IPR001952">
    <property type="entry name" value="Alkaline_phosphatase"/>
</dbReference>
<evidence type="ECO:0000256" key="3">
    <source>
        <dbReference type="ARBA" id="ARBA00005984"/>
    </source>
</evidence>
<dbReference type="SMART" id="SM00098">
    <property type="entry name" value="alkPPc"/>
    <property type="match status" value="1"/>
</dbReference>
<name>A0A830GH24_9EURY</name>
<dbReference type="Proteomes" id="UP000605784">
    <property type="component" value="Unassembled WGS sequence"/>
</dbReference>
<evidence type="ECO:0000256" key="6">
    <source>
        <dbReference type="ARBA" id="ARBA00022801"/>
    </source>
</evidence>
<dbReference type="GO" id="GO:0004035">
    <property type="term" value="F:alkaline phosphatase activity"/>
    <property type="evidence" value="ECO:0007669"/>
    <property type="project" value="TreeGrafter"/>
</dbReference>
<dbReference type="Gene3D" id="3.40.720.10">
    <property type="entry name" value="Alkaline Phosphatase, subunit A"/>
    <property type="match status" value="1"/>
</dbReference>
<dbReference type="Pfam" id="PF00245">
    <property type="entry name" value="Alk_phosphatase"/>
    <property type="match status" value="1"/>
</dbReference>
<evidence type="ECO:0000256" key="8">
    <source>
        <dbReference type="ARBA" id="ARBA00022842"/>
    </source>
</evidence>
<keyword evidence="8" id="KW-0460">Magnesium</keyword>
<dbReference type="SUPFAM" id="SSF53649">
    <property type="entry name" value="Alkaline phosphatase-like"/>
    <property type="match status" value="1"/>
</dbReference>
<keyword evidence="10" id="KW-1185">Reference proteome</keyword>
<dbReference type="Gene3D" id="1.10.60.40">
    <property type="match status" value="1"/>
</dbReference>
<proteinExistence type="inferred from homology"/>
<reference evidence="9" key="1">
    <citation type="journal article" date="2014" name="Int. J. Syst. Evol. Microbiol.">
        <title>Complete genome sequence of Corynebacterium casei LMG S-19264T (=DSM 44701T), isolated from a smear-ripened cheese.</title>
        <authorList>
            <consortium name="US DOE Joint Genome Institute (JGI-PGF)"/>
            <person name="Walter F."/>
            <person name="Albersmeier A."/>
            <person name="Kalinowski J."/>
            <person name="Ruckert C."/>
        </authorList>
    </citation>
    <scope>NUCLEOTIDE SEQUENCE</scope>
    <source>
        <strain evidence="9">JCM 17820</strain>
    </source>
</reference>
<dbReference type="PRINTS" id="PR00113">
    <property type="entry name" value="ALKPHPHTASE"/>
</dbReference>